<dbReference type="EMBL" id="BAAAZN010000001">
    <property type="protein sequence ID" value="GAA3528919.1"/>
    <property type="molecule type" value="Genomic_DNA"/>
</dbReference>
<dbReference type="Pfam" id="PF00392">
    <property type="entry name" value="GntR"/>
    <property type="match status" value="1"/>
</dbReference>
<comment type="caution">
    <text evidence="5">The sequence shown here is derived from an EMBL/GenBank/DDBJ whole genome shotgun (WGS) entry which is preliminary data.</text>
</comment>
<evidence type="ECO:0000256" key="3">
    <source>
        <dbReference type="ARBA" id="ARBA00023163"/>
    </source>
</evidence>
<sequence length="249" mass="27352">MSTLEPKSGGRNLLVDEVYAAIKDAIQTMTLAPGVALVESRLAAQLNVSKTPIREALGRLAQEGLTEAAAFRGYRVTKFTGADVRSIMELRSVLEGLAARRACKAMPEEALELLARTTSLAEQERERENWSSVSILVHQVHNLIHENCGDARLTTMIGVLDGQFERARFAMPVTSFRLVKSVQEHSLLSLAIQTRNGHLAESIMRDHLVALIDKIDLDAALRQTDIKRTSLAEIARNRPLSKSGQTGVC</sequence>
<evidence type="ECO:0000313" key="6">
    <source>
        <dbReference type="Proteomes" id="UP001500689"/>
    </source>
</evidence>
<dbReference type="SUPFAM" id="SSF48008">
    <property type="entry name" value="GntR ligand-binding domain-like"/>
    <property type="match status" value="1"/>
</dbReference>
<dbReference type="InterPro" id="IPR000524">
    <property type="entry name" value="Tscrpt_reg_HTH_GntR"/>
</dbReference>
<dbReference type="PANTHER" id="PTHR43537">
    <property type="entry name" value="TRANSCRIPTIONAL REGULATOR, GNTR FAMILY"/>
    <property type="match status" value="1"/>
</dbReference>
<dbReference type="PROSITE" id="PS50949">
    <property type="entry name" value="HTH_GNTR"/>
    <property type="match status" value="1"/>
</dbReference>
<dbReference type="InterPro" id="IPR011711">
    <property type="entry name" value="GntR_C"/>
</dbReference>
<keyword evidence="3" id="KW-0804">Transcription</keyword>
<keyword evidence="6" id="KW-1185">Reference proteome</keyword>
<dbReference type="Proteomes" id="UP001500689">
    <property type="component" value="Unassembled WGS sequence"/>
</dbReference>
<keyword evidence="2" id="KW-0238">DNA-binding</keyword>
<evidence type="ECO:0000256" key="1">
    <source>
        <dbReference type="ARBA" id="ARBA00023015"/>
    </source>
</evidence>
<feature type="domain" description="HTH gntR-type" evidence="4">
    <location>
        <begin position="12"/>
        <end position="79"/>
    </location>
</feature>
<dbReference type="CDD" id="cd07377">
    <property type="entry name" value="WHTH_GntR"/>
    <property type="match status" value="1"/>
</dbReference>
<reference evidence="6" key="1">
    <citation type="journal article" date="2019" name="Int. J. Syst. Evol. Microbiol.">
        <title>The Global Catalogue of Microorganisms (GCM) 10K type strain sequencing project: providing services to taxonomists for standard genome sequencing and annotation.</title>
        <authorList>
            <consortium name="The Broad Institute Genomics Platform"/>
            <consortium name="The Broad Institute Genome Sequencing Center for Infectious Disease"/>
            <person name="Wu L."/>
            <person name="Ma J."/>
        </authorList>
    </citation>
    <scope>NUCLEOTIDE SEQUENCE [LARGE SCALE GENOMIC DNA]</scope>
    <source>
        <strain evidence="6">JCM 16898</strain>
    </source>
</reference>
<protein>
    <submittedName>
        <fullName evidence="5">GntR family transcriptional regulator</fullName>
    </submittedName>
</protein>
<dbReference type="InterPro" id="IPR036390">
    <property type="entry name" value="WH_DNA-bd_sf"/>
</dbReference>
<evidence type="ECO:0000313" key="5">
    <source>
        <dbReference type="EMBL" id="GAA3528919.1"/>
    </source>
</evidence>
<dbReference type="Gene3D" id="1.20.120.530">
    <property type="entry name" value="GntR ligand-binding domain-like"/>
    <property type="match status" value="1"/>
</dbReference>
<dbReference type="RefSeq" id="WP_344855693.1">
    <property type="nucleotide sequence ID" value="NZ_BAAAZN010000001.1"/>
</dbReference>
<dbReference type="InterPro" id="IPR036388">
    <property type="entry name" value="WH-like_DNA-bd_sf"/>
</dbReference>
<dbReference type="Pfam" id="PF07729">
    <property type="entry name" value="FCD"/>
    <property type="match status" value="1"/>
</dbReference>
<dbReference type="InterPro" id="IPR008920">
    <property type="entry name" value="TF_FadR/GntR_C"/>
</dbReference>
<proteinExistence type="predicted"/>
<accession>A0ABP6V884</accession>
<organism evidence="5 6">
    <name type="scientific">Amycolatopsis ultiminotia</name>
    <dbReference type="NCBI Taxonomy" id="543629"/>
    <lineage>
        <taxon>Bacteria</taxon>
        <taxon>Bacillati</taxon>
        <taxon>Actinomycetota</taxon>
        <taxon>Actinomycetes</taxon>
        <taxon>Pseudonocardiales</taxon>
        <taxon>Pseudonocardiaceae</taxon>
        <taxon>Amycolatopsis</taxon>
    </lineage>
</organism>
<gene>
    <name evidence="5" type="ORF">GCM10022222_09980</name>
</gene>
<keyword evidence="1" id="KW-0805">Transcription regulation</keyword>
<dbReference type="Gene3D" id="1.10.10.10">
    <property type="entry name" value="Winged helix-like DNA-binding domain superfamily/Winged helix DNA-binding domain"/>
    <property type="match status" value="1"/>
</dbReference>
<dbReference type="PANTHER" id="PTHR43537:SF49">
    <property type="entry name" value="TRANSCRIPTIONAL REGULATORY PROTEIN"/>
    <property type="match status" value="1"/>
</dbReference>
<evidence type="ECO:0000259" key="4">
    <source>
        <dbReference type="PROSITE" id="PS50949"/>
    </source>
</evidence>
<dbReference type="SMART" id="SM00345">
    <property type="entry name" value="HTH_GNTR"/>
    <property type="match status" value="1"/>
</dbReference>
<dbReference type="SMART" id="SM00895">
    <property type="entry name" value="FCD"/>
    <property type="match status" value="1"/>
</dbReference>
<name>A0ABP6V884_9PSEU</name>
<evidence type="ECO:0000256" key="2">
    <source>
        <dbReference type="ARBA" id="ARBA00023125"/>
    </source>
</evidence>
<dbReference type="SUPFAM" id="SSF46785">
    <property type="entry name" value="Winged helix' DNA-binding domain"/>
    <property type="match status" value="1"/>
</dbReference>